<feature type="compositionally biased region" description="Basic and acidic residues" evidence="2">
    <location>
        <begin position="279"/>
        <end position="289"/>
    </location>
</feature>
<evidence type="ECO:0000256" key="2">
    <source>
        <dbReference type="SAM" id="MobiDB-lite"/>
    </source>
</evidence>
<dbReference type="CDD" id="cd05327">
    <property type="entry name" value="retinol-DH_like_SDR_c_like"/>
    <property type="match status" value="1"/>
</dbReference>
<dbReference type="GO" id="GO:0016491">
    <property type="term" value="F:oxidoreductase activity"/>
    <property type="evidence" value="ECO:0007669"/>
    <property type="project" value="UniProtKB-KW"/>
</dbReference>
<dbReference type="PRINTS" id="PR00081">
    <property type="entry name" value="GDHRDH"/>
</dbReference>
<evidence type="ECO:0000313" key="4">
    <source>
        <dbReference type="Proteomes" id="UP000199114"/>
    </source>
</evidence>
<keyword evidence="4" id="KW-1185">Reference proteome</keyword>
<evidence type="ECO:0000313" key="3">
    <source>
        <dbReference type="EMBL" id="SEQ89568.1"/>
    </source>
</evidence>
<evidence type="ECO:0000256" key="1">
    <source>
        <dbReference type="ARBA" id="ARBA00023002"/>
    </source>
</evidence>
<dbReference type="InterPro" id="IPR036291">
    <property type="entry name" value="NAD(P)-bd_dom_sf"/>
</dbReference>
<feature type="region of interest" description="Disordered" evidence="2">
    <location>
        <begin position="265"/>
        <end position="289"/>
    </location>
</feature>
<proteinExistence type="predicted"/>
<dbReference type="AlphaFoldDB" id="A0A1H9JRZ4"/>
<dbReference type="SUPFAM" id="SSF51735">
    <property type="entry name" value="NAD(P)-binding Rossmann-fold domains"/>
    <property type="match status" value="1"/>
</dbReference>
<gene>
    <name evidence="3" type="ORF">SAMN04489841_2664</name>
</gene>
<dbReference type="Gene3D" id="3.40.50.720">
    <property type="entry name" value="NAD(P)-binding Rossmann-like Domain"/>
    <property type="match status" value="1"/>
</dbReference>
<dbReference type="PANTHER" id="PTHR43157">
    <property type="entry name" value="PHOSPHATIDYLINOSITOL-GLYCAN BIOSYNTHESIS CLASS F PROTEIN-RELATED"/>
    <property type="match status" value="1"/>
</dbReference>
<sequence length="314" mass="33898">MGWTADDVPDQRGRTVLITGANSGIGLEATRELARNGATVRMACRSVERGEDAAADVRDDVPDAELRVAECDLGSLESVRAVAADLGDEELDVLINNAGVMAIPRSETEDGFETQFGVNHLGHFALTGLVLENLATADGEPARVVTVSSGVHERGEIDFDDLQGEESYDKWDAYAQSKLANVLFAYELERRFLTADANAESMAVHPGYANTRLQFRGPEQSGSRLRMAAMRLMNTVAAQSAEMGALPTLYAATAPEAEGGAYYGPGGFKNMRGTPERQASSDRSYDEETARRLWTVSRELTGVTYDLPEPAAEI</sequence>
<dbReference type="STRING" id="1186196.SAMN04489841_2664"/>
<dbReference type="EMBL" id="FOFD01000003">
    <property type="protein sequence ID" value="SEQ89568.1"/>
    <property type="molecule type" value="Genomic_DNA"/>
</dbReference>
<accession>A0A1H9JRZ4</accession>
<dbReference type="NCBIfam" id="NF004846">
    <property type="entry name" value="PRK06197.1"/>
    <property type="match status" value="1"/>
</dbReference>
<dbReference type="InterPro" id="IPR002347">
    <property type="entry name" value="SDR_fam"/>
</dbReference>
<dbReference type="OrthoDB" id="10454at2157"/>
<keyword evidence="1" id="KW-0560">Oxidoreductase</keyword>
<dbReference type="PANTHER" id="PTHR43157:SF31">
    <property type="entry name" value="PHOSPHATIDYLINOSITOL-GLYCAN BIOSYNTHESIS CLASS F PROTEIN"/>
    <property type="match status" value="1"/>
</dbReference>
<reference evidence="4" key="1">
    <citation type="submission" date="2016-10" db="EMBL/GenBank/DDBJ databases">
        <authorList>
            <person name="Varghese N."/>
            <person name="Submissions S."/>
        </authorList>
    </citation>
    <scope>NUCLEOTIDE SEQUENCE [LARGE SCALE GENOMIC DNA]</scope>
    <source>
        <strain evidence="4">DSM 25055</strain>
    </source>
</reference>
<dbReference type="NCBIfam" id="NF004513">
    <property type="entry name" value="PRK05854.1"/>
    <property type="match status" value="1"/>
</dbReference>
<dbReference type="Pfam" id="PF00106">
    <property type="entry name" value="adh_short"/>
    <property type="match status" value="1"/>
</dbReference>
<dbReference type="Proteomes" id="UP000199114">
    <property type="component" value="Unassembled WGS sequence"/>
</dbReference>
<dbReference type="RefSeq" id="WP_090618191.1">
    <property type="nucleotide sequence ID" value="NZ_FOFD01000003.1"/>
</dbReference>
<protein>
    <submittedName>
        <fullName evidence="3">NAD(P)-dependent dehydrogenase, short-chain alcohol dehydrogenase family</fullName>
    </submittedName>
</protein>
<name>A0A1H9JRZ4_9EURY</name>
<organism evidence="3 4">
    <name type="scientific">Natrinema salaciae</name>
    <dbReference type="NCBI Taxonomy" id="1186196"/>
    <lineage>
        <taxon>Archaea</taxon>
        <taxon>Methanobacteriati</taxon>
        <taxon>Methanobacteriota</taxon>
        <taxon>Stenosarchaea group</taxon>
        <taxon>Halobacteria</taxon>
        <taxon>Halobacteriales</taxon>
        <taxon>Natrialbaceae</taxon>
        <taxon>Natrinema</taxon>
    </lineage>
</organism>